<dbReference type="Proteomes" id="UP000886595">
    <property type="component" value="Unassembled WGS sequence"/>
</dbReference>
<keyword evidence="3" id="KW-1185">Reference proteome</keyword>
<dbReference type="AlphaFoldDB" id="A0A8X7QJZ1"/>
<accession>A0A8X7QJZ1</accession>
<comment type="caution">
    <text evidence="2">The sequence shown here is derived from an EMBL/GenBank/DDBJ whole genome shotgun (WGS) entry which is preliminary data.</text>
</comment>
<gene>
    <name evidence="2" type="ORF">Bca52824_066171</name>
</gene>
<name>A0A8X7QJZ1_BRACI</name>
<evidence type="ECO:0000313" key="2">
    <source>
        <dbReference type="EMBL" id="KAG2271616.1"/>
    </source>
</evidence>
<evidence type="ECO:0000313" key="3">
    <source>
        <dbReference type="Proteomes" id="UP000886595"/>
    </source>
</evidence>
<proteinExistence type="predicted"/>
<reference evidence="2 3" key="1">
    <citation type="submission" date="2020-02" db="EMBL/GenBank/DDBJ databases">
        <authorList>
            <person name="Ma Q."/>
            <person name="Huang Y."/>
            <person name="Song X."/>
            <person name="Pei D."/>
        </authorList>
    </citation>
    <scope>NUCLEOTIDE SEQUENCE [LARGE SCALE GENOMIC DNA]</scope>
    <source>
        <strain evidence="2">Sxm20200214</strain>
        <tissue evidence="2">Leaf</tissue>
    </source>
</reference>
<organism evidence="2 3">
    <name type="scientific">Brassica carinata</name>
    <name type="common">Ethiopian mustard</name>
    <name type="synonym">Abyssinian cabbage</name>
    <dbReference type="NCBI Taxonomy" id="52824"/>
    <lineage>
        <taxon>Eukaryota</taxon>
        <taxon>Viridiplantae</taxon>
        <taxon>Streptophyta</taxon>
        <taxon>Embryophyta</taxon>
        <taxon>Tracheophyta</taxon>
        <taxon>Spermatophyta</taxon>
        <taxon>Magnoliopsida</taxon>
        <taxon>eudicotyledons</taxon>
        <taxon>Gunneridae</taxon>
        <taxon>Pentapetalae</taxon>
        <taxon>rosids</taxon>
        <taxon>malvids</taxon>
        <taxon>Brassicales</taxon>
        <taxon>Brassicaceae</taxon>
        <taxon>Brassiceae</taxon>
        <taxon>Brassica</taxon>
    </lineage>
</organism>
<feature type="region of interest" description="Disordered" evidence="1">
    <location>
        <begin position="1"/>
        <end position="79"/>
    </location>
</feature>
<sequence>MGNLNTPTSGEGTTDTPPTPRVAGATWEGTENPQIHDQEESDSDPEPEGSTQEGCGNRVLHNRLPGADFLRDSTPCSPW</sequence>
<evidence type="ECO:0000256" key="1">
    <source>
        <dbReference type="SAM" id="MobiDB-lite"/>
    </source>
</evidence>
<dbReference type="EMBL" id="JAAMPC010000013">
    <property type="protein sequence ID" value="KAG2271616.1"/>
    <property type="molecule type" value="Genomic_DNA"/>
</dbReference>
<feature type="compositionally biased region" description="Polar residues" evidence="1">
    <location>
        <begin position="1"/>
        <end position="16"/>
    </location>
</feature>
<protein>
    <submittedName>
        <fullName evidence="2">Uncharacterized protein</fullName>
    </submittedName>
</protein>